<comment type="caution">
    <text evidence="4">The sequence shown here is derived from an EMBL/GenBank/DDBJ whole genome shotgun (WGS) entry which is preliminary data.</text>
</comment>
<sequence length="222" mass="24616">MTQVRNRNSRSYQATAVALAAFCHCGKRFFQSLLDLLLPSFCLACTKPLGFSPELLFCPDCLGKIHVIQSPLCPCCGRTFLVAAGPDHHCGHCLMPQLAAVAGADWIVPVPLHPKRLRERGFNQALLLARAFFPKDRRITHDLLVRTRVTEPQTRFNGKARRTNLKNAFGVVKPQHIPGKKILLIDDVFTTGTTVNECARVLKKAGAADVMVLTLARVKEDY</sequence>
<dbReference type="PANTHER" id="PTHR47505:SF1">
    <property type="entry name" value="DNA UTILIZATION PROTEIN YHGH"/>
    <property type="match status" value="1"/>
</dbReference>
<dbReference type="Proteomes" id="UP001154240">
    <property type="component" value="Unassembled WGS sequence"/>
</dbReference>
<dbReference type="Gene3D" id="3.40.50.2020">
    <property type="match status" value="1"/>
</dbReference>
<evidence type="ECO:0000259" key="2">
    <source>
        <dbReference type="Pfam" id="PF00156"/>
    </source>
</evidence>
<reference evidence="4" key="2">
    <citation type="submission" date="2022-10" db="EMBL/GenBank/DDBJ databases">
        <authorList>
            <person name="Aronson H.S."/>
        </authorList>
    </citation>
    <scope>NUCLEOTIDE SEQUENCE</scope>
    <source>
        <strain evidence="4">RS19-109</strain>
    </source>
</reference>
<accession>A0A9X4MFW5</accession>
<organism evidence="4 5">
    <name type="scientific">Thiovibrio frasassiensis</name>
    <dbReference type="NCBI Taxonomy" id="2984131"/>
    <lineage>
        <taxon>Bacteria</taxon>
        <taxon>Pseudomonadati</taxon>
        <taxon>Thermodesulfobacteriota</taxon>
        <taxon>Desulfobulbia</taxon>
        <taxon>Desulfobulbales</taxon>
        <taxon>Thiovibrionaceae</taxon>
        <taxon>Thiovibrio</taxon>
    </lineage>
</organism>
<dbReference type="AlphaFoldDB" id="A0A9X4MFW5"/>
<feature type="domain" description="Phosphoribosyltransferase" evidence="2">
    <location>
        <begin position="173"/>
        <end position="220"/>
    </location>
</feature>
<dbReference type="InterPro" id="IPR051910">
    <property type="entry name" value="ComF/GntX_DNA_util-trans"/>
</dbReference>
<gene>
    <name evidence="4" type="ORF">OLX77_04920</name>
</gene>
<dbReference type="SUPFAM" id="SSF53271">
    <property type="entry name" value="PRTase-like"/>
    <property type="match status" value="1"/>
</dbReference>
<protein>
    <submittedName>
        <fullName evidence="4">ComF family protein</fullName>
    </submittedName>
</protein>
<evidence type="ECO:0000313" key="4">
    <source>
        <dbReference type="EMBL" id="MDG4475500.1"/>
    </source>
</evidence>
<dbReference type="CDD" id="cd06223">
    <property type="entry name" value="PRTases_typeI"/>
    <property type="match status" value="1"/>
</dbReference>
<dbReference type="RefSeq" id="WP_307632473.1">
    <property type="nucleotide sequence ID" value="NZ_JAPHEH010000001.1"/>
</dbReference>
<dbReference type="InterPro" id="IPR044005">
    <property type="entry name" value="DZR_2"/>
</dbReference>
<evidence type="ECO:0000313" key="5">
    <source>
        <dbReference type="Proteomes" id="UP001154240"/>
    </source>
</evidence>
<evidence type="ECO:0000259" key="3">
    <source>
        <dbReference type="Pfam" id="PF18912"/>
    </source>
</evidence>
<name>A0A9X4MFW5_9BACT</name>
<dbReference type="PANTHER" id="PTHR47505">
    <property type="entry name" value="DNA UTILIZATION PROTEIN YHGH"/>
    <property type="match status" value="1"/>
</dbReference>
<proteinExistence type="inferred from homology"/>
<dbReference type="Pfam" id="PF18912">
    <property type="entry name" value="DZR_2"/>
    <property type="match status" value="1"/>
</dbReference>
<reference evidence="4" key="1">
    <citation type="journal article" date="2022" name="bioRxiv">
        <title>Thiovibrio frasassiensisgen. nov., sp. nov., an autotrophic, elemental sulfur disproportionating bacterium isolated from sulfidic karst sediment, and proposal of Thiovibrionaceae fam. nov.</title>
        <authorList>
            <person name="Aronson H."/>
            <person name="Thomas C."/>
            <person name="Bhattacharyya M."/>
            <person name="Eckstein S."/>
            <person name="Jensen S."/>
            <person name="Barco R."/>
            <person name="Macalady J."/>
            <person name="Amend J."/>
        </authorList>
    </citation>
    <scope>NUCLEOTIDE SEQUENCE</scope>
    <source>
        <strain evidence="4">RS19-109</strain>
    </source>
</reference>
<feature type="domain" description="Double zinc ribbon" evidence="3">
    <location>
        <begin position="33"/>
        <end position="94"/>
    </location>
</feature>
<dbReference type="Pfam" id="PF00156">
    <property type="entry name" value="Pribosyltran"/>
    <property type="match status" value="1"/>
</dbReference>
<comment type="similarity">
    <text evidence="1">Belongs to the ComF/GntX family.</text>
</comment>
<keyword evidence="5" id="KW-1185">Reference proteome</keyword>
<dbReference type="InterPro" id="IPR029057">
    <property type="entry name" value="PRTase-like"/>
</dbReference>
<dbReference type="EMBL" id="JAPHEH010000001">
    <property type="protein sequence ID" value="MDG4475500.1"/>
    <property type="molecule type" value="Genomic_DNA"/>
</dbReference>
<dbReference type="InterPro" id="IPR000836">
    <property type="entry name" value="PRTase_dom"/>
</dbReference>
<evidence type="ECO:0000256" key="1">
    <source>
        <dbReference type="ARBA" id="ARBA00008007"/>
    </source>
</evidence>